<feature type="compositionally biased region" description="Acidic residues" evidence="2">
    <location>
        <begin position="346"/>
        <end position="361"/>
    </location>
</feature>
<feature type="region of interest" description="Disordered" evidence="2">
    <location>
        <begin position="340"/>
        <end position="378"/>
    </location>
</feature>
<dbReference type="Proteomes" id="UP001302126">
    <property type="component" value="Unassembled WGS sequence"/>
</dbReference>
<reference evidence="3" key="2">
    <citation type="submission" date="2023-05" db="EMBL/GenBank/DDBJ databases">
        <authorList>
            <consortium name="Lawrence Berkeley National Laboratory"/>
            <person name="Steindorff A."/>
            <person name="Hensen N."/>
            <person name="Bonometti L."/>
            <person name="Westerberg I."/>
            <person name="Brannstrom I.O."/>
            <person name="Guillou S."/>
            <person name="Cros-Aarteil S."/>
            <person name="Calhoun S."/>
            <person name="Haridas S."/>
            <person name="Kuo A."/>
            <person name="Mondo S."/>
            <person name="Pangilinan J."/>
            <person name="Riley R."/>
            <person name="Labutti K."/>
            <person name="Andreopoulos B."/>
            <person name="Lipzen A."/>
            <person name="Chen C."/>
            <person name="Yanf M."/>
            <person name="Daum C."/>
            <person name="Ng V."/>
            <person name="Clum A."/>
            <person name="Ohm R."/>
            <person name="Martin F."/>
            <person name="Silar P."/>
            <person name="Natvig D."/>
            <person name="Lalanne C."/>
            <person name="Gautier V."/>
            <person name="Ament-Velasquez S.L."/>
            <person name="Kruys A."/>
            <person name="Hutchinson M.I."/>
            <person name="Powell A.J."/>
            <person name="Barry K."/>
            <person name="Miller A.N."/>
            <person name="Grigoriev I.V."/>
            <person name="Debuchy R."/>
            <person name="Gladieux P."/>
            <person name="Thoren M.H."/>
            <person name="Johannesson H."/>
        </authorList>
    </citation>
    <scope>NUCLEOTIDE SEQUENCE</scope>
    <source>
        <strain evidence="3">PSN309</strain>
    </source>
</reference>
<sequence length="378" mass="42052">MGANNSTLSAASAILDNPTHQDLSHFATSNPDMMAPQQPIQPIYSDEYLQKLTKECSDIDDKIRATQDVHGYIHAPLTYLTRFIETFQILTQTPSARLDERKAALDQQEKQLKEFSARLATWEKELERKQQEVTTRTAQNAQVAQTIGAKAKANTEKEQALVAREKHLAAHNATVARAVGAKTKANTEKEQALAAKEKLLAAKQVETNRHYEWARTQYEPGKLAMELRKAFAQGWESAFSTAFEQGRRAARPVAYKLHLQALSEIAENVTQIKQNWGPIVASGTIHKRLWELEMLVKKGKEQAEKAGKGERMTLEEMCAVTVKGDGAEYMRLAGVSPILSSHNSDVDDGEAVEDQDAEGETDNEHMLDMDAAKGTNPR</sequence>
<reference evidence="3" key="1">
    <citation type="journal article" date="2023" name="Mol. Phylogenet. Evol.">
        <title>Genome-scale phylogeny and comparative genomics of the fungal order Sordariales.</title>
        <authorList>
            <person name="Hensen N."/>
            <person name="Bonometti L."/>
            <person name="Westerberg I."/>
            <person name="Brannstrom I.O."/>
            <person name="Guillou S."/>
            <person name="Cros-Aarteil S."/>
            <person name="Calhoun S."/>
            <person name="Haridas S."/>
            <person name="Kuo A."/>
            <person name="Mondo S."/>
            <person name="Pangilinan J."/>
            <person name="Riley R."/>
            <person name="LaButti K."/>
            <person name="Andreopoulos B."/>
            <person name="Lipzen A."/>
            <person name="Chen C."/>
            <person name="Yan M."/>
            <person name="Daum C."/>
            <person name="Ng V."/>
            <person name="Clum A."/>
            <person name="Steindorff A."/>
            <person name="Ohm R.A."/>
            <person name="Martin F."/>
            <person name="Silar P."/>
            <person name="Natvig D.O."/>
            <person name="Lalanne C."/>
            <person name="Gautier V."/>
            <person name="Ament-Velasquez S.L."/>
            <person name="Kruys A."/>
            <person name="Hutchinson M.I."/>
            <person name="Powell A.J."/>
            <person name="Barry K."/>
            <person name="Miller A.N."/>
            <person name="Grigoriev I.V."/>
            <person name="Debuchy R."/>
            <person name="Gladieux P."/>
            <person name="Hiltunen Thoren M."/>
            <person name="Johannesson H."/>
        </authorList>
    </citation>
    <scope>NUCLEOTIDE SEQUENCE</scope>
    <source>
        <strain evidence="3">PSN309</strain>
    </source>
</reference>
<evidence type="ECO:0000256" key="2">
    <source>
        <dbReference type="SAM" id="MobiDB-lite"/>
    </source>
</evidence>
<feature type="coiled-coil region" evidence="1">
    <location>
        <begin position="98"/>
        <end position="132"/>
    </location>
</feature>
<proteinExistence type="predicted"/>
<dbReference type="AlphaFoldDB" id="A0AAN6WSR4"/>
<accession>A0AAN6WSR4</accession>
<evidence type="ECO:0000313" key="4">
    <source>
        <dbReference type="Proteomes" id="UP001302126"/>
    </source>
</evidence>
<feature type="compositionally biased region" description="Basic and acidic residues" evidence="2">
    <location>
        <begin position="362"/>
        <end position="371"/>
    </location>
</feature>
<keyword evidence="4" id="KW-1185">Reference proteome</keyword>
<gene>
    <name evidence="3" type="ORF">QBC35DRAFT_454084</name>
</gene>
<dbReference type="EMBL" id="MU864444">
    <property type="protein sequence ID" value="KAK4185637.1"/>
    <property type="molecule type" value="Genomic_DNA"/>
</dbReference>
<keyword evidence="1" id="KW-0175">Coiled coil</keyword>
<organism evidence="3 4">
    <name type="scientific">Podospora australis</name>
    <dbReference type="NCBI Taxonomy" id="1536484"/>
    <lineage>
        <taxon>Eukaryota</taxon>
        <taxon>Fungi</taxon>
        <taxon>Dikarya</taxon>
        <taxon>Ascomycota</taxon>
        <taxon>Pezizomycotina</taxon>
        <taxon>Sordariomycetes</taxon>
        <taxon>Sordariomycetidae</taxon>
        <taxon>Sordariales</taxon>
        <taxon>Podosporaceae</taxon>
        <taxon>Podospora</taxon>
    </lineage>
</organism>
<protein>
    <submittedName>
        <fullName evidence="3">Uncharacterized protein</fullName>
    </submittedName>
</protein>
<comment type="caution">
    <text evidence="3">The sequence shown here is derived from an EMBL/GenBank/DDBJ whole genome shotgun (WGS) entry which is preliminary data.</text>
</comment>
<evidence type="ECO:0000256" key="1">
    <source>
        <dbReference type="SAM" id="Coils"/>
    </source>
</evidence>
<evidence type="ECO:0000313" key="3">
    <source>
        <dbReference type="EMBL" id="KAK4185637.1"/>
    </source>
</evidence>
<name>A0AAN6WSR4_9PEZI</name>